<dbReference type="Gene3D" id="1.10.287.70">
    <property type="match status" value="1"/>
</dbReference>
<evidence type="ECO:0000256" key="5">
    <source>
        <dbReference type="SAM" id="Phobius"/>
    </source>
</evidence>
<keyword evidence="7" id="KW-0407">Ion channel</keyword>
<dbReference type="EMBL" id="LSRX01000291">
    <property type="protein sequence ID" value="OLQ01440.1"/>
    <property type="molecule type" value="Genomic_DNA"/>
</dbReference>
<dbReference type="InterPro" id="IPR027359">
    <property type="entry name" value="Volt_channel_dom_sf"/>
</dbReference>
<evidence type="ECO:0000256" key="3">
    <source>
        <dbReference type="ARBA" id="ARBA00022989"/>
    </source>
</evidence>
<dbReference type="AlphaFoldDB" id="A0A1Q9E1Z5"/>
<feature type="transmembrane region" description="Helical" evidence="5">
    <location>
        <begin position="319"/>
        <end position="338"/>
    </location>
</feature>
<proteinExistence type="predicted"/>
<feature type="transmembrane region" description="Helical" evidence="5">
    <location>
        <begin position="242"/>
        <end position="261"/>
    </location>
</feature>
<protein>
    <submittedName>
        <fullName evidence="7">Sodium channel protein type 3 subunit alpha</fullName>
    </submittedName>
</protein>
<dbReference type="GO" id="GO:0005248">
    <property type="term" value="F:voltage-gated sodium channel activity"/>
    <property type="evidence" value="ECO:0007669"/>
    <property type="project" value="TreeGrafter"/>
</dbReference>
<dbReference type="Proteomes" id="UP000186817">
    <property type="component" value="Unassembled WGS sequence"/>
</dbReference>
<comment type="caution">
    <text evidence="7">The sequence shown here is derived from an EMBL/GenBank/DDBJ whole genome shotgun (WGS) entry which is preliminary data.</text>
</comment>
<keyword evidence="4 5" id="KW-0472">Membrane</keyword>
<dbReference type="Gene3D" id="1.20.120.350">
    <property type="entry name" value="Voltage-gated potassium channels. Chain C"/>
    <property type="match status" value="1"/>
</dbReference>
<dbReference type="InterPro" id="IPR005821">
    <property type="entry name" value="Ion_trans_dom"/>
</dbReference>
<evidence type="ECO:0000256" key="2">
    <source>
        <dbReference type="ARBA" id="ARBA00022692"/>
    </source>
</evidence>
<evidence type="ECO:0000259" key="6">
    <source>
        <dbReference type="Pfam" id="PF00520"/>
    </source>
</evidence>
<feature type="transmembrane region" description="Helical" evidence="5">
    <location>
        <begin position="166"/>
        <end position="185"/>
    </location>
</feature>
<name>A0A1Q9E1Z5_SYMMI</name>
<evidence type="ECO:0000256" key="1">
    <source>
        <dbReference type="ARBA" id="ARBA00004141"/>
    </source>
</evidence>
<accession>A0A1Q9E1Z5</accession>
<keyword evidence="7" id="KW-0813">Transport</keyword>
<evidence type="ECO:0000313" key="8">
    <source>
        <dbReference type="Proteomes" id="UP000186817"/>
    </source>
</evidence>
<comment type="subcellular location">
    <subcellularLocation>
        <location evidence="1">Membrane</location>
        <topology evidence="1">Multi-pass membrane protein</topology>
    </subcellularLocation>
</comment>
<reference evidence="7 8" key="1">
    <citation type="submission" date="2016-02" db="EMBL/GenBank/DDBJ databases">
        <title>Genome analysis of coral dinoflagellate symbionts highlights evolutionary adaptations to a symbiotic lifestyle.</title>
        <authorList>
            <person name="Aranda M."/>
            <person name="Li Y."/>
            <person name="Liew Y.J."/>
            <person name="Baumgarten S."/>
            <person name="Simakov O."/>
            <person name="Wilson M."/>
            <person name="Piel J."/>
            <person name="Ashoor H."/>
            <person name="Bougouffa S."/>
            <person name="Bajic V.B."/>
            <person name="Ryu T."/>
            <person name="Ravasi T."/>
            <person name="Bayer T."/>
            <person name="Micklem G."/>
            <person name="Kim H."/>
            <person name="Bhak J."/>
            <person name="Lajeunesse T.C."/>
            <person name="Voolstra C.R."/>
        </authorList>
    </citation>
    <scope>NUCLEOTIDE SEQUENCE [LARGE SCALE GENOMIC DNA]</scope>
    <source>
        <strain evidence="7 8">CCMP2467</strain>
    </source>
</reference>
<keyword evidence="7" id="KW-0406">Ion transport</keyword>
<feature type="domain" description="Ion transport" evidence="6">
    <location>
        <begin position="166"/>
        <end position="338"/>
    </location>
</feature>
<dbReference type="InterPro" id="IPR043203">
    <property type="entry name" value="VGCC_Ca_Na"/>
</dbReference>
<dbReference type="SUPFAM" id="SSF81324">
    <property type="entry name" value="Voltage-gated potassium channels"/>
    <property type="match status" value="1"/>
</dbReference>
<sequence length="400" mass="45382">MLCVSVTDWRLRASSRVGVTTKTPTRIRIPEPESKGNDKCSQALGVQNTSGRVTAKVFQRKMELGFLFCGTSAASEQPAHVFLRSYVPCPLQLVDQCTAENLRWIQMEQEQRIQGLQRVSQQFPLKLSIASTDRHYSNKAAERSLTEDDVTWQCHHVFCDVHKDIFWNWMDFVIVLLGVFDLWAIPMGDLILGTKTSNGFGRLVLLVRMLRMLRILRLLKLVKAVRPLYSLALGVTQAMQSIFWVLVFLVVTLYAFAILATRLLGHSDFVQESDDLPAASKELFCSIWDSMFALFSIMNQQNWEAMGPLLDKVPAIKPVYVLFTICSSWALLSVLTGVGRNPRLRIIGISLKLPSQQASDWSKGFKAVEERRIWLARWLRGVFAAADRDGSMTLERSHEI</sequence>
<evidence type="ECO:0000313" key="7">
    <source>
        <dbReference type="EMBL" id="OLQ01440.1"/>
    </source>
</evidence>
<dbReference type="PANTHER" id="PTHR10037:SF62">
    <property type="entry name" value="SODIUM CHANNEL PROTEIN 60E"/>
    <property type="match status" value="1"/>
</dbReference>
<evidence type="ECO:0000256" key="4">
    <source>
        <dbReference type="ARBA" id="ARBA00023136"/>
    </source>
</evidence>
<keyword evidence="2 5" id="KW-0812">Transmembrane</keyword>
<dbReference type="OrthoDB" id="444240at2759"/>
<dbReference type="Pfam" id="PF00520">
    <property type="entry name" value="Ion_trans"/>
    <property type="match status" value="1"/>
</dbReference>
<organism evidence="7 8">
    <name type="scientific">Symbiodinium microadriaticum</name>
    <name type="common">Dinoflagellate</name>
    <name type="synonym">Zooxanthella microadriatica</name>
    <dbReference type="NCBI Taxonomy" id="2951"/>
    <lineage>
        <taxon>Eukaryota</taxon>
        <taxon>Sar</taxon>
        <taxon>Alveolata</taxon>
        <taxon>Dinophyceae</taxon>
        <taxon>Suessiales</taxon>
        <taxon>Symbiodiniaceae</taxon>
        <taxon>Symbiodinium</taxon>
    </lineage>
</organism>
<dbReference type="PANTHER" id="PTHR10037">
    <property type="entry name" value="VOLTAGE-GATED CATION CHANNEL CALCIUM AND SODIUM"/>
    <property type="match status" value="1"/>
</dbReference>
<keyword evidence="3 5" id="KW-1133">Transmembrane helix</keyword>
<gene>
    <name evidence="7" type="primary">SCN3A</name>
    <name evidence="7" type="ORF">AK812_SmicGene15801</name>
</gene>
<keyword evidence="8" id="KW-1185">Reference proteome</keyword>
<feature type="transmembrane region" description="Helical" evidence="5">
    <location>
        <begin position="218"/>
        <end position="236"/>
    </location>
</feature>
<dbReference type="GO" id="GO:0001518">
    <property type="term" value="C:voltage-gated sodium channel complex"/>
    <property type="evidence" value="ECO:0007669"/>
    <property type="project" value="TreeGrafter"/>
</dbReference>